<organism evidence="2 3">
    <name type="scientific">Marinobacter antarcticus</name>
    <dbReference type="NCBI Taxonomy" id="564117"/>
    <lineage>
        <taxon>Bacteria</taxon>
        <taxon>Pseudomonadati</taxon>
        <taxon>Pseudomonadota</taxon>
        <taxon>Gammaproteobacteria</taxon>
        <taxon>Pseudomonadales</taxon>
        <taxon>Marinobacteraceae</taxon>
        <taxon>Marinobacter</taxon>
    </lineage>
</organism>
<accession>A0A1M6V4P0</accession>
<dbReference type="AlphaFoldDB" id="A0A1M6V4P0"/>
<evidence type="ECO:0000313" key="3">
    <source>
        <dbReference type="Proteomes" id="UP000184497"/>
    </source>
</evidence>
<keyword evidence="1" id="KW-0472">Membrane</keyword>
<keyword evidence="1" id="KW-1133">Transmembrane helix</keyword>
<evidence type="ECO:0000313" key="2">
    <source>
        <dbReference type="EMBL" id="SHK76403.1"/>
    </source>
</evidence>
<dbReference type="EMBL" id="FRAQ01000003">
    <property type="protein sequence ID" value="SHK76403.1"/>
    <property type="molecule type" value="Genomic_DNA"/>
</dbReference>
<evidence type="ECO:0000256" key="1">
    <source>
        <dbReference type="SAM" id="Phobius"/>
    </source>
</evidence>
<reference evidence="3" key="1">
    <citation type="submission" date="2016-11" db="EMBL/GenBank/DDBJ databases">
        <authorList>
            <person name="Varghese N."/>
            <person name="Submissions S."/>
        </authorList>
    </citation>
    <scope>NUCLEOTIDE SEQUENCE [LARGE SCALE GENOMIC DNA]</scope>
    <source>
        <strain evidence="3">CGMCC 1.10835</strain>
    </source>
</reference>
<protein>
    <submittedName>
        <fullName evidence="2">Uncharacterized protein</fullName>
    </submittedName>
</protein>
<keyword evidence="3" id="KW-1185">Reference proteome</keyword>
<dbReference type="STRING" id="564117.SAMN05216369_3091"/>
<proteinExistence type="predicted"/>
<dbReference type="Proteomes" id="UP000184497">
    <property type="component" value="Unassembled WGS sequence"/>
</dbReference>
<keyword evidence="1" id="KW-0812">Transmembrane</keyword>
<sequence>MTGGSFPKKIPDCAFVLESSADILIARVCYVFLLWVSVTIFEAAQTVLQ</sequence>
<name>A0A1M6V4P0_9GAMM</name>
<gene>
    <name evidence="2" type="ORF">SAMN05216369_3091</name>
</gene>
<feature type="transmembrane region" description="Helical" evidence="1">
    <location>
        <begin position="24"/>
        <end position="44"/>
    </location>
</feature>